<dbReference type="PANTHER" id="PTHR43103">
    <property type="entry name" value="NUCLEOSIDE-DIPHOSPHATE-SUGAR EPIMERASE"/>
    <property type="match status" value="1"/>
</dbReference>
<reference evidence="5 6" key="1">
    <citation type="journal article" date="2019" name="Int. J. Syst. Evol. Microbiol.">
        <title>The Global Catalogue of Microorganisms (GCM) 10K type strain sequencing project: providing services to taxonomists for standard genome sequencing and annotation.</title>
        <authorList>
            <consortium name="The Broad Institute Genomics Platform"/>
            <consortium name="The Broad Institute Genome Sequencing Center for Infectious Disease"/>
            <person name="Wu L."/>
            <person name="Ma J."/>
        </authorList>
    </citation>
    <scope>NUCLEOTIDE SEQUENCE [LARGE SCALE GENOMIC DNA]</scope>
    <source>
        <strain evidence="5 6">JCM 10977</strain>
    </source>
</reference>
<dbReference type="PANTHER" id="PTHR43103:SF5">
    <property type="entry name" value="4-EPIMERASE, PUTATIVE (AFU_ORTHOLOGUE AFUA_7G00360)-RELATED"/>
    <property type="match status" value="1"/>
</dbReference>
<dbReference type="SUPFAM" id="SSF51735">
    <property type="entry name" value="NAD(P)-binding Rossmann-fold domains"/>
    <property type="match status" value="1"/>
</dbReference>
<evidence type="ECO:0000256" key="1">
    <source>
        <dbReference type="ARBA" id="ARBA00007637"/>
    </source>
</evidence>
<evidence type="ECO:0000256" key="2">
    <source>
        <dbReference type="ARBA" id="ARBA00023002"/>
    </source>
</evidence>
<comment type="caution">
    <text evidence="5">The sequence shown here is derived from an EMBL/GenBank/DDBJ whole genome shotgun (WGS) entry which is preliminary data.</text>
</comment>
<evidence type="ECO:0000313" key="6">
    <source>
        <dbReference type="Proteomes" id="UP001500542"/>
    </source>
</evidence>
<evidence type="ECO:0000313" key="5">
    <source>
        <dbReference type="EMBL" id="GAA0924101.1"/>
    </source>
</evidence>
<dbReference type="EMBL" id="BAAAHK010000001">
    <property type="protein sequence ID" value="GAA0924101.1"/>
    <property type="molecule type" value="Genomic_DNA"/>
</dbReference>
<dbReference type="Proteomes" id="UP001500542">
    <property type="component" value="Unassembled WGS sequence"/>
</dbReference>
<dbReference type="InterPro" id="IPR036291">
    <property type="entry name" value="NAD(P)-bd_dom_sf"/>
</dbReference>
<dbReference type="Gene3D" id="3.40.50.720">
    <property type="entry name" value="NAD(P)-binding Rossmann-like Domain"/>
    <property type="match status" value="1"/>
</dbReference>
<organism evidence="5 6">
    <name type="scientific">Kribbella koreensis</name>
    <dbReference type="NCBI Taxonomy" id="57909"/>
    <lineage>
        <taxon>Bacteria</taxon>
        <taxon>Bacillati</taxon>
        <taxon>Actinomycetota</taxon>
        <taxon>Actinomycetes</taxon>
        <taxon>Propionibacteriales</taxon>
        <taxon>Kribbellaceae</taxon>
        <taxon>Kribbella</taxon>
    </lineage>
</organism>
<dbReference type="InterPro" id="IPR001509">
    <property type="entry name" value="Epimerase_deHydtase"/>
</dbReference>
<sequence length="262" mass="27762">MLIAITGAAGLVGTLVRPLLRRPGRVVRLTDIVAIDELGDGEEFQPASITDLEAMTAAFTGADLVIHLGGHSAERPWEQILETNINGGYVVLEAAHRAGVPRVLLGSSLHATGYVAARDAAAAPVLQPRPDTYYGVGKVALEALGSLYADRFGMTVVSARICTVADTIGTGGRTLSTWLSPADLARLIETVSELDRPGHHLIWAVSDNTRSWFSLEAGKAIGFHPLDDAESRIGPDTDVREDRDALLAGVFADANHPLGGTW</sequence>
<keyword evidence="3" id="KW-0520">NAD</keyword>
<dbReference type="Pfam" id="PF01370">
    <property type="entry name" value="Epimerase"/>
    <property type="match status" value="1"/>
</dbReference>
<keyword evidence="2" id="KW-0560">Oxidoreductase</keyword>
<evidence type="ECO:0000259" key="4">
    <source>
        <dbReference type="Pfam" id="PF01370"/>
    </source>
</evidence>
<dbReference type="RefSeq" id="WP_343963852.1">
    <property type="nucleotide sequence ID" value="NZ_BAAAHK010000001.1"/>
</dbReference>
<name>A0ABN1P7C8_9ACTN</name>
<keyword evidence="6" id="KW-1185">Reference proteome</keyword>
<feature type="domain" description="NAD-dependent epimerase/dehydratase" evidence="4">
    <location>
        <begin position="3"/>
        <end position="165"/>
    </location>
</feature>
<proteinExistence type="inferred from homology"/>
<accession>A0ABN1P7C8</accession>
<evidence type="ECO:0000256" key="3">
    <source>
        <dbReference type="ARBA" id="ARBA00023027"/>
    </source>
</evidence>
<comment type="similarity">
    <text evidence="1">Belongs to the NAD(P)-dependent epimerase/dehydratase family.</text>
</comment>
<protein>
    <submittedName>
        <fullName evidence="5">NAD(P)-dependent oxidoreductase</fullName>
    </submittedName>
</protein>
<gene>
    <name evidence="5" type="ORF">GCM10009554_02620</name>
</gene>